<evidence type="ECO:0000256" key="4">
    <source>
        <dbReference type="ARBA" id="ARBA00022475"/>
    </source>
</evidence>
<dbReference type="PANTHER" id="PTHR34220:SF7">
    <property type="entry name" value="SENSOR HISTIDINE KINASE YPDA"/>
    <property type="match status" value="1"/>
</dbReference>
<comment type="caution">
    <text evidence="15">The sequence shown here is derived from an EMBL/GenBank/DDBJ whole genome shotgun (WGS) entry which is preliminary data.</text>
</comment>
<evidence type="ECO:0000313" key="15">
    <source>
        <dbReference type="EMBL" id="MCZ0702924.1"/>
    </source>
</evidence>
<dbReference type="GO" id="GO:0005886">
    <property type="term" value="C:plasma membrane"/>
    <property type="evidence" value="ECO:0007669"/>
    <property type="project" value="UniProtKB-SubCell"/>
</dbReference>
<sequence length="478" mass="55116">MRRLSVKKQLLFYFLITLFFTLMVIFLQNRSYQYTMELQQAQTQEIGRLNTINQTTQQIFNTLEDSLEERSEEKQRKVGMALQQFENAIIIFDKQTADQVDVLPLKQYVSHFIRLATETVSQVDYAPVDEYMETFRETQRRMGYIEEEVFKLLDQSLTRYQRLVDLEEQRLERFDTFIFVLTMVCIVCAVFIAIQLSRRITVPLDALKASAEALAQGDYAIDNVDGGQTTELSVLADSFNVMRYNIVEAIKEMKEKARLRELLREMKIKSLQNQIQPHFLFNTLNVISRTAYLEDAKETEKLIHALSGLLRHNIGELEHLTTIDKEVSSVRKYFAIQTARFGDRFHFYDTVENQCLKIEIPPLTLQPLVENALIHGIEPLAGEGVITLTITSDKESVSIQVKDNGVGMTKETRDRLLDTTQSTNQSKGHSTGLGLMNVLERLRHYNHQMTFDIVSNQGEGTCIKITLPLNTKKGEEDD</sequence>
<evidence type="ECO:0000256" key="6">
    <source>
        <dbReference type="ARBA" id="ARBA00022679"/>
    </source>
</evidence>
<reference evidence="15" key="1">
    <citation type="submission" date="2022-11" db="EMBL/GenBank/DDBJ databases">
        <title>WGS of Natronobacillus azotifigens 24KS-1, an anaerobic diazotrophic haloalkaliphile from soda-rich habitats.</title>
        <authorList>
            <person name="Sorokin D.Y."/>
            <person name="Merkel A.Y."/>
        </authorList>
    </citation>
    <scope>NUCLEOTIDE SEQUENCE</scope>
    <source>
        <strain evidence="15">24KS-1</strain>
    </source>
</reference>
<evidence type="ECO:0000256" key="10">
    <source>
        <dbReference type="ARBA" id="ARBA00023012"/>
    </source>
</evidence>
<dbReference type="InterPro" id="IPR010559">
    <property type="entry name" value="Sig_transdc_His_kin_internal"/>
</dbReference>
<dbReference type="SMART" id="SM00304">
    <property type="entry name" value="HAMP"/>
    <property type="match status" value="1"/>
</dbReference>
<dbReference type="Proteomes" id="UP001084197">
    <property type="component" value="Unassembled WGS sequence"/>
</dbReference>
<evidence type="ECO:0000256" key="11">
    <source>
        <dbReference type="ARBA" id="ARBA00023136"/>
    </source>
</evidence>
<keyword evidence="4" id="KW-1003">Cell membrane</keyword>
<evidence type="ECO:0000256" key="7">
    <source>
        <dbReference type="ARBA" id="ARBA00022741"/>
    </source>
</evidence>
<feature type="transmembrane region" description="Helical" evidence="12">
    <location>
        <begin position="10"/>
        <end position="28"/>
    </location>
</feature>
<evidence type="ECO:0000313" key="16">
    <source>
        <dbReference type="Proteomes" id="UP001084197"/>
    </source>
</evidence>
<organism evidence="15 16">
    <name type="scientific">Natronobacillus azotifigens</name>
    <dbReference type="NCBI Taxonomy" id="472978"/>
    <lineage>
        <taxon>Bacteria</taxon>
        <taxon>Bacillati</taxon>
        <taxon>Bacillota</taxon>
        <taxon>Bacilli</taxon>
        <taxon>Bacillales</taxon>
        <taxon>Bacillaceae</taxon>
        <taxon>Natronobacillus</taxon>
    </lineage>
</organism>
<evidence type="ECO:0000256" key="8">
    <source>
        <dbReference type="ARBA" id="ARBA00022777"/>
    </source>
</evidence>
<dbReference type="AlphaFoldDB" id="A0A9J6RC94"/>
<keyword evidence="7" id="KW-0547">Nucleotide-binding</keyword>
<evidence type="ECO:0000259" key="14">
    <source>
        <dbReference type="PROSITE" id="PS50885"/>
    </source>
</evidence>
<dbReference type="InterPro" id="IPR036890">
    <property type="entry name" value="HATPase_C_sf"/>
</dbReference>
<accession>A0A9J6RC94</accession>
<dbReference type="InterPro" id="IPR004358">
    <property type="entry name" value="Sig_transdc_His_kin-like_C"/>
</dbReference>
<keyword evidence="12" id="KW-0812">Transmembrane</keyword>
<dbReference type="InterPro" id="IPR005467">
    <property type="entry name" value="His_kinase_dom"/>
</dbReference>
<gene>
    <name evidence="15" type="ORF">OWO01_06840</name>
</gene>
<feature type="transmembrane region" description="Helical" evidence="12">
    <location>
        <begin position="176"/>
        <end position="194"/>
    </location>
</feature>
<keyword evidence="12" id="KW-1133">Transmembrane helix</keyword>
<keyword evidence="8 15" id="KW-0418">Kinase</keyword>
<dbReference type="CDD" id="cd06225">
    <property type="entry name" value="HAMP"/>
    <property type="match status" value="1"/>
</dbReference>
<keyword evidence="6" id="KW-0808">Transferase</keyword>
<dbReference type="RefSeq" id="WP_268779693.1">
    <property type="nucleotide sequence ID" value="NZ_JAPRAT010000010.1"/>
</dbReference>
<dbReference type="InterPro" id="IPR003660">
    <property type="entry name" value="HAMP_dom"/>
</dbReference>
<dbReference type="PROSITE" id="PS50109">
    <property type="entry name" value="HIS_KIN"/>
    <property type="match status" value="1"/>
</dbReference>
<comment type="catalytic activity">
    <reaction evidence="1">
        <text>ATP + protein L-histidine = ADP + protein N-phospho-L-histidine.</text>
        <dbReference type="EC" id="2.7.13.3"/>
    </reaction>
</comment>
<dbReference type="Pfam" id="PF00672">
    <property type="entry name" value="HAMP"/>
    <property type="match status" value="1"/>
</dbReference>
<proteinExistence type="predicted"/>
<keyword evidence="10" id="KW-0902">Two-component regulatory system</keyword>
<dbReference type="Pfam" id="PF06580">
    <property type="entry name" value="His_kinase"/>
    <property type="match status" value="1"/>
</dbReference>
<dbReference type="Gene3D" id="6.10.340.10">
    <property type="match status" value="1"/>
</dbReference>
<evidence type="ECO:0000256" key="1">
    <source>
        <dbReference type="ARBA" id="ARBA00000085"/>
    </source>
</evidence>
<evidence type="ECO:0000256" key="12">
    <source>
        <dbReference type="SAM" id="Phobius"/>
    </source>
</evidence>
<dbReference type="SUPFAM" id="SSF158472">
    <property type="entry name" value="HAMP domain-like"/>
    <property type="match status" value="1"/>
</dbReference>
<keyword evidence="9" id="KW-0067">ATP-binding</keyword>
<comment type="subcellular location">
    <subcellularLocation>
        <location evidence="2">Cell membrane</location>
        <topology evidence="2">Multi-pass membrane protein</topology>
    </subcellularLocation>
</comment>
<dbReference type="PROSITE" id="PS50885">
    <property type="entry name" value="HAMP"/>
    <property type="match status" value="1"/>
</dbReference>
<dbReference type="GO" id="GO:0000155">
    <property type="term" value="F:phosphorelay sensor kinase activity"/>
    <property type="evidence" value="ECO:0007669"/>
    <property type="project" value="InterPro"/>
</dbReference>
<evidence type="ECO:0000256" key="9">
    <source>
        <dbReference type="ARBA" id="ARBA00022840"/>
    </source>
</evidence>
<dbReference type="SMART" id="SM00387">
    <property type="entry name" value="HATPase_c"/>
    <property type="match status" value="1"/>
</dbReference>
<evidence type="ECO:0000259" key="13">
    <source>
        <dbReference type="PROSITE" id="PS50109"/>
    </source>
</evidence>
<dbReference type="EMBL" id="JAPRAT010000010">
    <property type="protein sequence ID" value="MCZ0702924.1"/>
    <property type="molecule type" value="Genomic_DNA"/>
</dbReference>
<dbReference type="EC" id="2.7.13.3" evidence="3"/>
<feature type="domain" description="HAMP" evidence="14">
    <location>
        <begin position="198"/>
        <end position="251"/>
    </location>
</feature>
<dbReference type="PRINTS" id="PR00344">
    <property type="entry name" value="BCTRLSENSOR"/>
</dbReference>
<protein>
    <recommendedName>
        <fullName evidence="3">histidine kinase</fullName>
        <ecNumber evidence="3">2.7.13.3</ecNumber>
    </recommendedName>
</protein>
<dbReference type="GO" id="GO:0005524">
    <property type="term" value="F:ATP binding"/>
    <property type="evidence" value="ECO:0007669"/>
    <property type="project" value="UniProtKB-KW"/>
</dbReference>
<evidence type="ECO:0000256" key="5">
    <source>
        <dbReference type="ARBA" id="ARBA00022553"/>
    </source>
</evidence>
<keyword evidence="5" id="KW-0597">Phosphoprotein</keyword>
<keyword evidence="16" id="KW-1185">Reference proteome</keyword>
<dbReference type="PANTHER" id="PTHR34220">
    <property type="entry name" value="SENSOR HISTIDINE KINASE YPDA"/>
    <property type="match status" value="1"/>
</dbReference>
<dbReference type="InterPro" id="IPR003594">
    <property type="entry name" value="HATPase_dom"/>
</dbReference>
<evidence type="ECO:0000256" key="2">
    <source>
        <dbReference type="ARBA" id="ARBA00004651"/>
    </source>
</evidence>
<evidence type="ECO:0000256" key="3">
    <source>
        <dbReference type="ARBA" id="ARBA00012438"/>
    </source>
</evidence>
<feature type="domain" description="Histidine kinase" evidence="13">
    <location>
        <begin position="365"/>
        <end position="471"/>
    </location>
</feature>
<name>A0A9J6RC94_9BACI</name>
<dbReference type="SUPFAM" id="SSF55874">
    <property type="entry name" value="ATPase domain of HSP90 chaperone/DNA topoisomerase II/histidine kinase"/>
    <property type="match status" value="1"/>
</dbReference>
<dbReference type="InterPro" id="IPR050640">
    <property type="entry name" value="Bact_2-comp_sensor_kinase"/>
</dbReference>
<keyword evidence="11 12" id="KW-0472">Membrane</keyword>
<dbReference type="Gene3D" id="3.30.565.10">
    <property type="entry name" value="Histidine kinase-like ATPase, C-terminal domain"/>
    <property type="match status" value="1"/>
</dbReference>
<dbReference type="Pfam" id="PF02518">
    <property type="entry name" value="HATPase_c"/>
    <property type="match status" value="1"/>
</dbReference>